<dbReference type="EMBL" id="GGFL01009728">
    <property type="protein sequence ID" value="MBW73906.1"/>
    <property type="molecule type" value="Transcribed_RNA"/>
</dbReference>
<feature type="chain" id="PRO_5014869702" description="Secreted protein" evidence="2">
    <location>
        <begin position="17"/>
        <end position="71"/>
    </location>
</feature>
<feature type="transmembrane region" description="Helical" evidence="1">
    <location>
        <begin position="49"/>
        <end position="69"/>
    </location>
</feature>
<organism evidence="3">
    <name type="scientific">Anopheles darlingi</name>
    <name type="common">Mosquito</name>
    <dbReference type="NCBI Taxonomy" id="43151"/>
    <lineage>
        <taxon>Eukaryota</taxon>
        <taxon>Metazoa</taxon>
        <taxon>Ecdysozoa</taxon>
        <taxon>Arthropoda</taxon>
        <taxon>Hexapoda</taxon>
        <taxon>Insecta</taxon>
        <taxon>Pterygota</taxon>
        <taxon>Neoptera</taxon>
        <taxon>Endopterygota</taxon>
        <taxon>Diptera</taxon>
        <taxon>Nematocera</taxon>
        <taxon>Culicoidea</taxon>
        <taxon>Culicidae</taxon>
        <taxon>Anophelinae</taxon>
        <taxon>Anopheles</taxon>
    </lineage>
</organism>
<keyword evidence="1" id="KW-1133">Transmembrane helix</keyword>
<evidence type="ECO:0000313" key="3">
    <source>
        <dbReference type="EMBL" id="MBW73906.1"/>
    </source>
</evidence>
<proteinExistence type="predicted"/>
<keyword evidence="1" id="KW-0812">Transmembrane</keyword>
<evidence type="ECO:0000256" key="2">
    <source>
        <dbReference type="SAM" id="SignalP"/>
    </source>
</evidence>
<feature type="signal peptide" evidence="2">
    <location>
        <begin position="1"/>
        <end position="16"/>
    </location>
</feature>
<keyword evidence="1" id="KW-0472">Membrane</keyword>
<evidence type="ECO:0008006" key="4">
    <source>
        <dbReference type="Google" id="ProtNLM"/>
    </source>
</evidence>
<dbReference type="AlphaFoldDB" id="A0A2M4D8N3"/>
<keyword evidence="2" id="KW-0732">Signal</keyword>
<reference evidence="3" key="1">
    <citation type="submission" date="2018-01" db="EMBL/GenBank/DDBJ databases">
        <title>An insight into the sialome of Amazonian anophelines.</title>
        <authorList>
            <person name="Ribeiro J.M."/>
            <person name="Scarpassa V."/>
            <person name="Calvo E."/>
        </authorList>
    </citation>
    <scope>NUCLEOTIDE SEQUENCE</scope>
</reference>
<name>A0A2M4D8N3_ANODA</name>
<sequence>MWLVGLLFRLLASSRAEPPLLLLLLVLSVLTPLVRWLPPGLRFSDSISLCLLLSSVVPFPLAPLAAAPFPF</sequence>
<feature type="transmembrane region" description="Helical" evidence="1">
    <location>
        <begin position="20"/>
        <end position="37"/>
    </location>
</feature>
<evidence type="ECO:0000256" key="1">
    <source>
        <dbReference type="SAM" id="Phobius"/>
    </source>
</evidence>
<accession>A0A2M4D8N3</accession>
<protein>
    <recommendedName>
        <fullName evidence="4">Secreted protein</fullName>
    </recommendedName>
</protein>